<proteinExistence type="predicted"/>
<gene>
    <name evidence="1" type="primary">Dsec\GM23418</name>
    <name evidence="1" type="ORF">Dsec_GM23418</name>
</gene>
<evidence type="ECO:0000313" key="2">
    <source>
        <dbReference type="Proteomes" id="UP000001292"/>
    </source>
</evidence>
<dbReference type="EMBL" id="CH676489">
    <property type="protein sequence ID" value="EDW51377.1"/>
    <property type="molecule type" value="Genomic_DNA"/>
</dbReference>
<reference evidence="1 2" key="1">
    <citation type="journal article" date="2007" name="Nature">
        <title>Evolution of genes and genomes on the Drosophila phylogeny.</title>
        <authorList>
            <consortium name="Drosophila 12 Genomes Consortium"/>
            <person name="Clark A.G."/>
            <person name="Eisen M.B."/>
            <person name="Smith D.R."/>
            <person name="Bergman C.M."/>
            <person name="Oliver B."/>
            <person name="Markow T.A."/>
            <person name="Kaufman T.C."/>
            <person name="Kellis M."/>
            <person name="Gelbart W."/>
            <person name="Iyer V.N."/>
            <person name="Pollard D.A."/>
            <person name="Sackton T.B."/>
            <person name="Larracuente A.M."/>
            <person name="Singh N.D."/>
            <person name="Abad J.P."/>
            <person name="Abt D.N."/>
            <person name="Adryan B."/>
            <person name="Aguade M."/>
            <person name="Akashi H."/>
            <person name="Anderson W.W."/>
            <person name="Aquadro C.F."/>
            <person name="Ardell D.H."/>
            <person name="Arguello R."/>
            <person name="Artieri C.G."/>
            <person name="Barbash D.A."/>
            <person name="Barker D."/>
            <person name="Barsanti P."/>
            <person name="Batterham P."/>
            <person name="Batzoglou S."/>
            <person name="Begun D."/>
            <person name="Bhutkar A."/>
            <person name="Blanco E."/>
            <person name="Bosak S.A."/>
            <person name="Bradley R.K."/>
            <person name="Brand A.D."/>
            <person name="Brent M.R."/>
            <person name="Brooks A.N."/>
            <person name="Brown R.H."/>
            <person name="Butlin R.K."/>
            <person name="Caggese C."/>
            <person name="Calvi B.R."/>
            <person name="Bernardo de Carvalho A."/>
            <person name="Caspi A."/>
            <person name="Castrezana S."/>
            <person name="Celniker S.E."/>
            <person name="Chang J.L."/>
            <person name="Chapple C."/>
            <person name="Chatterji S."/>
            <person name="Chinwalla A."/>
            <person name="Civetta A."/>
            <person name="Clifton S.W."/>
            <person name="Comeron J.M."/>
            <person name="Costello J.C."/>
            <person name="Coyne J.A."/>
            <person name="Daub J."/>
            <person name="David R.G."/>
            <person name="Delcher A.L."/>
            <person name="Delehaunty K."/>
            <person name="Do C.B."/>
            <person name="Ebling H."/>
            <person name="Edwards K."/>
            <person name="Eickbush T."/>
            <person name="Evans J.D."/>
            <person name="Filipski A."/>
            <person name="Findeiss S."/>
            <person name="Freyhult E."/>
            <person name="Fulton L."/>
            <person name="Fulton R."/>
            <person name="Garcia A.C."/>
            <person name="Gardiner A."/>
            <person name="Garfield D.A."/>
            <person name="Garvin B.E."/>
            <person name="Gibson G."/>
            <person name="Gilbert D."/>
            <person name="Gnerre S."/>
            <person name="Godfrey J."/>
            <person name="Good R."/>
            <person name="Gotea V."/>
            <person name="Gravely B."/>
            <person name="Greenberg A.J."/>
            <person name="Griffiths-Jones S."/>
            <person name="Gross S."/>
            <person name="Guigo R."/>
            <person name="Gustafson E.A."/>
            <person name="Haerty W."/>
            <person name="Hahn M.W."/>
            <person name="Halligan D.L."/>
            <person name="Halpern A.L."/>
            <person name="Halter G.M."/>
            <person name="Han M.V."/>
            <person name="Heger A."/>
            <person name="Hillier L."/>
            <person name="Hinrichs A.S."/>
            <person name="Holmes I."/>
            <person name="Hoskins R.A."/>
            <person name="Hubisz M.J."/>
            <person name="Hultmark D."/>
            <person name="Huntley M.A."/>
            <person name="Jaffe D.B."/>
            <person name="Jagadeeshan S."/>
            <person name="Jeck W.R."/>
            <person name="Johnson J."/>
            <person name="Jones C.D."/>
            <person name="Jordan W.C."/>
            <person name="Karpen G.H."/>
            <person name="Kataoka E."/>
            <person name="Keightley P.D."/>
            <person name="Kheradpour P."/>
            <person name="Kirkness E.F."/>
            <person name="Koerich L.B."/>
            <person name="Kristiansen K."/>
            <person name="Kudrna D."/>
            <person name="Kulathinal R.J."/>
            <person name="Kumar S."/>
            <person name="Kwok R."/>
            <person name="Lander E."/>
            <person name="Langley C.H."/>
            <person name="Lapoint R."/>
            <person name="Lazzaro B.P."/>
            <person name="Lee S.J."/>
            <person name="Levesque L."/>
            <person name="Li R."/>
            <person name="Lin C.F."/>
            <person name="Lin M.F."/>
            <person name="Lindblad-Toh K."/>
            <person name="Llopart A."/>
            <person name="Long M."/>
            <person name="Low L."/>
            <person name="Lozovsky E."/>
            <person name="Lu J."/>
            <person name="Luo M."/>
            <person name="Machado C.A."/>
            <person name="Makalowski W."/>
            <person name="Marzo M."/>
            <person name="Matsuda M."/>
            <person name="Matzkin L."/>
            <person name="McAllister B."/>
            <person name="McBride C.S."/>
            <person name="McKernan B."/>
            <person name="McKernan K."/>
            <person name="Mendez-Lago M."/>
            <person name="Minx P."/>
            <person name="Mollenhauer M.U."/>
            <person name="Montooth K."/>
            <person name="Mount S.M."/>
            <person name="Mu X."/>
            <person name="Myers E."/>
            <person name="Negre B."/>
            <person name="Newfeld S."/>
            <person name="Nielsen R."/>
            <person name="Noor M.A."/>
            <person name="O'Grady P."/>
            <person name="Pachter L."/>
            <person name="Papaceit M."/>
            <person name="Parisi M.J."/>
            <person name="Parisi M."/>
            <person name="Parts L."/>
            <person name="Pedersen J.S."/>
            <person name="Pesole G."/>
            <person name="Phillippy A.M."/>
            <person name="Ponting C.P."/>
            <person name="Pop M."/>
            <person name="Porcelli D."/>
            <person name="Powell J.R."/>
            <person name="Prohaska S."/>
            <person name="Pruitt K."/>
            <person name="Puig M."/>
            <person name="Quesneville H."/>
            <person name="Ram K.R."/>
            <person name="Rand D."/>
            <person name="Rasmussen M.D."/>
            <person name="Reed L.K."/>
            <person name="Reenan R."/>
            <person name="Reily A."/>
            <person name="Remington K.A."/>
            <person name="Rieger T.T."/>
            <person name="Ritchie M.G."/>
            <person name="Robin C."/>
            <person name="Rogers Y.H."/>
            <person name="Rohde C."/>
            <person name="Rozas J."/>
            <person name="Rubenfield M.J."/>
            <person name="Ruiz A."/>
            <person name="Russo S."/>
            <person name="Salzberg S.L."/>
            <person name="Sanchez-Gracia A."/>
            <person name="Saranga D.J."/>
            <person name="Sato H."/>
            <person name="Schaeffer S.W."/>
            <person name="Schatz M.C."/>
            <person name="Schlenke T."/>
            <person name="Schwartz R."/>
            <person name="Segarra C."/>
            <person name="Singh R.S."/>
            <person name="Sirot L."/>
            <person name="Sirota M."/>
            <person name="Sisneros N.B."/>
            <person name="Smith C.D."/>
            <person name="Smith T.F."/>
            <person name="Spieth J."/>
            <person name="Stage D.E."/>
            <person name="Stark A."/>
            <person name="Stephan W."/>
            <person name="Strausberg R.L."/>
            <person name="Strempel S."/>
            <person name="Sturgill D."/>
            <person name="Sutton G."/>
            <person name="Sutton G.G."/>
            <person name="Tao W."/>
            <person name="Teichmann S."/>
            <person name="Tobari Y.N."/>
            <person name="Tomimura Y."/>
            <person name="Tsolas J.M."/>
            <person name="Valente V.L."/>
            <person name="Venter E."/>
            <person name="Venter J.C."/>
            <person name="Vicario S."/>
            <person name="Vieira F.G."/>
            <person name="Vilella A.J."/>
            <person name="Villasante A."/>
            <person name="Walenz B."/>
            <person name="Wang J."/>
            <person name="Wasserman M."/>
            <person name="Watts T."/>
            <person name="Wilson D."/>
            <person name="Wilson R.K."/>
            <person name="Wing R.A."/>
            <person name="Wolfner M.F."/>
            <person name="Wong A."/>
            <person name="Wong G.K."/>
            <person name="Wu C.I."/>
            <person name="Wu G."/>
            <person name="Yamamoto D."/>
            <person name="Yang H.P."/>
            <person name="Yang S.P."/>
            <person name="Yorke J.A."/>
            <person name="Yoshida K."/>
            <person name="Zdobnov E."/>
            <person name="Zhang P."/>
            <person name="Zhang Y."/>
            <person name="Zimin A.V."/>
            <person name="Baldwin J."/>
            <person name="Abdouelleil A."/>
            <person name="Abdulkadir J."/>
            <person name="Abebe A."/>
            <person name="Abera B."/>
            <person name="Abreu J."/>
            <person name="Acer S.C."/>
            <person name="Aftuck L."/>
            <person name="Alexander A."/>
            <person name="An P."/>
            <person name="Anderson E."/>
            <person name="Anderson S."/>
            <person name="Arachi H."/>
            <person name="Azer M."/>
            <person name="Bachantsang P."/>
            <person name="Barry A."/>
            <person name="Bayul T."/>
            <person name="Berlin A."/>
            <person name="Bessette D."/>
            <person name="Bloom T."/>
            <person name="Blye J."/>
            <person name="Boguslavskiy L."/>
            <person name="Bonnet C."/>
            <person name="Boukhgalter B."/>
            <person name="Bourzgui I."/>
            <person name="Brown A."/>
            <person name="Cahill P."/>
            <person name="Channer S."/>
            <person name="Cheshatsang Y."/>
            <person name="Chuda L."/>
            <person name="Citroen M."/>
            <person name="Collymore A."/>
            <person name="Cooke P."/>
            <person name="Costello M."/>
            <person name="D'Aco K."/>
            <person name="Daza R."/>
            <person name="De Haan G."/>
            <person name="DeGray S."/>
            <person name="DeMaso C."/>
            <person name="Dhargay N."/>
            <person name="Dooley K."/>
            <person name="Dooley E."/>
            <person name="Doricent M."/>
            <person name="Dorje P."/>
            <person name="Dorjee K."/>
            <person name="Dupes A."/>
            <person name="Elong R."/>
            <person name="Falk J."/>
            <person name="Farina A."/>
            <person name="Faro S."/>
            <person name="Ferguson D."/>
            <person name="Fisher S."/>
            <person name="Foley C.D."/>
            <person name="Franke A."/>
            <person name="Friedrich D."/>
            <person name="Gadbois L."/>
            <person name="Gearin G."/>
            <person name="Gearin C.R."/>
            <person name="Giannoukos G."/>
            <person name="Goode T."/>
            <person name="Graham J."/>
            <person name="Grandbois E."/>
            <person name="Grewal S."/>
            <person name="Gyaltsen K."/>
            <person name="Hafez N."/>
            <person name="Hagos B."/>
            <person name="Hall J."/>
            <person name="Henson C."/>
            <person name="Hollinger A."/>
            <person name="Honan T."/>
            <person name="Huard M.D."/>
            <person name="Hughes L."/>
            <person name="Hurhula B."/>
            <person name="Husby M.E."/>
            <person name="Kamat A."/>
            <person name="Kanga B."/>
            <person name="Kashin S."/>
            <person name="Khazanovich D."/>
            <person name="Kisner P."/>
            <person name="Lance K."/>
            <person name="Lara M."/>
            <person name="Lee W."/>
            <person name="Lennon N."/>
            <person name="Letendre F."/>
            <person name="LeVine R."/>
            <person name="Lipovsky A."/>
            <person name="Liu X."/>
            <person name="Liu J."/>
            <person name="Liu S."/>
            <person name="Lokyitsang T."/>
            <person name="Lokyitsang Y."/>
            <person name="Lubonja R."/>
            <person name="Lui A."/>
            <person name="MacDonald P."/>
            <person name="Magnisalis V."/>
            <person name="Maru K."/>
            <person name="Matthews C."/>
            <person name="McCusker W."/>
            <person name="McDonough S."/>
            <person name="Mehta T."/>
            <person name="Meldrim J."/>
            <person name="Meneus L."/>
            <person name="Mihai O."/>
            <person name="Mihalev A."/>
            <person name="Mihova T."/>
            <person name="Mittelman R."/>
            <person name="Mlenga V."/>
            <person name="Montmayeur A."/>
            <person name="Mulrain L."/>
            <person name="Navidi A."/>
            <person name="Naylor J."/>
            <person name="Negash T."/>
            <person name="Nguyen T."/>
            <person name="Nguyen N."/>
            <person name="Nicol R."/>
            <person name="Norbu C."/>
            <person name="Norbu N."/>
            <person name="Novod N."/>
            <person name="O'Neill B."/>
            <person name="Osman S."/>
            <person name="Markiewicz E."/>
            <person name="Oyono O.L."/>
            <person name="Patti C."/>
            <person name="Phunkhang P."/>
            <person name="Pierre F."/>
            <person name="Priest M."/>
            <person name="Raghuraman S."/>
            <person name="Rege F."/>
            <person name="Reyes R."/>
            <person name="Rise C."/>
            <person name="Rogov P."/>
            <person name="Ross K."/>
            <person name="Ryan E."/>
            <person name="Settipalli S."/>
            <person name="Shea T."/>
            <person name="Sherpa N."/>
            <person name="Shi L."/>
            <person name="Shih D."/>
            <person name="Sparrow T."/>
            <person name="Spaulding J."/>
            <person name="Stalker J."/>
            <person name="Stange-Thomann N."/>
            <person name="Stavropoulos S."/>
            <person name="Stone C."/>
            <person name="Strader C."/>
            <person name="Tesfaye S."/>
            <person name="Thomson T."/>
            <person name="Thoulutsang Y."/>
            <person name="Thoulutsang D."/>
            <person name="Topham K."/>
            <person name="Topping I."/>
            <person name="Tsamla T."/>
            <person name="Vassiliev H."/>
            <person name="Vo A."/>
            <person name="Wangchuk T."/>
            <person name="Wangdi T."/>
            <person name="Weiand M."/>
            <person name="Wilkinson J."/>
            <person name="Wilson A."/>
            <person name="Yadav S."/>
            <person name="Young G."/>
            <person name="Yu Q."/>
            <person name="Zembek L."/>
            <person name="Zhong D."/>
            <person name="Zimmer A."/>
            <person name="Zwirko Z."/>
            <person name="Jaffe D.B."/>
            <person name="Alvarez P."/>
            <person name="Brockman W."/>
            <person name="Butler J."/>
            <person name="Chin C."/>
            <person name="Gnerre S."/>
            <person name="Grabherr M."/>
            <person name="Kleber M."/>
            <person name="Mauceli E."/>
            <person name="MacCallum I."/>
        </authorList>
    </citation>
    <scope>NUCLEOTIDE SEQUENCE [LARGE SCALE GENOMIC DNA]</scope>
    <source>
        <strain evidence="2">Rob3c / Tucson 14021-0248.25</strain>
    </source>
</reference>
<dbReference type="HOGENOM" id="CLU_2888158_0_0_1"/>
<protein>
    <submittedName>
        <fullName evidence="1">GM23418</fullName>
    </submittedName>
</protein>
<sequence>MGVVWTLDGEGISSYNGKEVERKFRERWTLRKRNKGSSRVLAESQHNISSVQSLIDEDKIEKK</sequence>
<organism evidence="2">
    <name type="scientific">Drosophila sechellia</name>
    <name type="common">Fruit fly</name>
    <dbReference type="NCBI Taxonomy" id="7238"/>
    <lineage>
        <taxon>Eukaryota</taxon>
        <taxon>Metazoa</taxon>
        <taxon>Ecdysozoa</taxon>
        <taxon>Arthropoda</taxon>
        <taxon>Hexapoda</taxon>
        <taxon>Insecta</taxon>
        <taxon>Pterygota</taxon>
        <taxon>Neoptera</taxon>
        <taxon>Endopterygota</taxon>
        <taxon>Diptera</taxon>
        <taxon>Brachycera</taxon>
        <taxon>Muscomorpha</taxon>
        <taxon>Ephydroidea</taxon>
        <taxon>Drosophilidae</taxon>
        <taxon>Drosophila</taxon>
        <taxon>Sophophora</taxon>
    </lineage>
</organism>
<evidence type="ECO:0000313" key="1">
    <source>
        <dbReference type="EMBL" id="EDW51377.1"/>
    </source>
</evidence>
<dbReference type="AlphaFoldDB" id="B4INN3"/>
<keyword evidence="2" id="KW-1185">Reference proteome</keyword>
<name>B4INN3_DROSE</name>
<dbReference type="Proteomes" id="UP000001292">
    <property type="component" value="Unassembled WGS sequence"/>
</dbReference>
<accession>B4INN3</accession>